<gene>
    <name evidence="5" type="ORF">IG193_07305</name>
</gene>
<dbReference type="InterPro" id="IPR036388">
    <property type="entry name" value="WH-like_DNA-bd_sf"/>
</dbReference>
<dbReference type="SMART" id="SM00418">
    <property type="entry name" value="HTH_ARSR"/>
    <property type="match status" value="1"/>
</dbReference>
<keyword evidence="2" id="KW-0238">DNA-binding</keyword>
<reference evidence="5 6" key="1">
    <citation type="submission" date="2020-10" db="EMBL/GenBank/DDBJ databases">
        <title>Thermofilum lucidum 3507LT sp. nov. a novel member of Thermofilaceae family isolated from Chile hot spring, and proposal of description order Thermofilales.</title>
        <authorList>
            <person name="Zayulina K.S."/>
            <person name="Elcheninov A.G."/>
            <person name="Toshchakov S.V."/>
            <person name="Kublanov I.V."/>
        </authorList>
    </citation>
    <scope>NUCLEOTIDE SEQUENCE [LARGE SCALE GENOMIC DNA]</scope>
    <source>
        <strain evidence="5 6">3507LT</strain>
    </source>
</reference>
<dbReference type="GeneID" id="59149691"/>
<dbReference type="InterPro" id="IPR001845">
    <property type="entry name" value="HTH_ArsR_DNA-bd_dom"/>
</dbReference>
<evidence type="ECO:0000256" key="1">
    <source>
        <dbReference type="ARBA" id="ARBA00023015"/>
    </source>
</evidence>
<dbReference type="PANTHER" id="PTHR43132">
    <property type="entry name" value="ARSENICAL RESISTANCE OPERON REPRESSOR ARSR-RELATED"/>
    <property type="match status" value="1"/>
</dbReference>
<sequence>MSSVEEIPKEELYQLQARLCKFMSHPLRLRLLELLEKGERSVSELAELTGEPQPVVSRHLAYMQQLGIVSSERRGNRVYYKIRYPELREACRIIQGVLVKILREGRSLALVSE</sequence>
<dbReference type="CDD" id="cd00090">
    <property type="entry name" value="HTH_ARSR"/>
    <property type="match status" value="1"/>
</dbReference>
<evidence type="ECO:0000259" key="4">
    <source>
        <dbReference type="PROSITE" id="PS50987"/>
    </source>
</evidence>
<dbReference type="PRINTS" id="PR00778">
    <property type="entry name" value="HTHARSR"/>
</dbReference>
<dbReference type="InterPro" id="IPR036390">
    <property type="entry name" value="WH_DNA-bd_sf"/>
</dbReference>
<organism evidence="5 6">
    <name type="scientific">Infirmifilum lucidum</name>
    <dbReference type="NCBI Taxonomy" id="2776706"/>
    <lineage>
        <taxon>Archaea</taxon>
        <taxon>Thermoproteota</taxon>
        <taxon>Thermoprotei</taxon>
        <taxon>Thermofilales</taxon>
        <taxon>Thermofilaceae</taxon>
        <taxon>Infirmifilum</taxon>
    </lineage>
</organism>
<dbReference type="SUPFAM" id="SSF46785">
    <property type="entry name" value="Winged helix' DNA-binding domain"/>
    <property type="match status" value="1"/>
</dbReference>
<dbReference type="GO" id="GO:0003700">
    <property type="term" value="F:DNA-binding transcription factor activity"/>
    <property type="evidence" value="ECO:0007669"/>
    <property type="project" value="InterPro"/>
</dbReference>
<dbReference type="InterPro" id="IPR011991">
    <property type="entry name" value="ArsR-like_HTH"/>
</dbReference>
<dbReference type="EMBL" id="CP062310">
    <property type="protein sequence ID" value="QOJ78555.1"/>
    <property type="molecule type" value="Genomic_DNA"/>
</dbReference>
<dbReference type="RefSeq" id="WP_192818527.1">
    <property type="nucleotide sequence ID" value="NZ_CP062310.1"/>
</dbReference>
<dbReference type="NCBIfam" id="NF033788">
    <property type="entry name" value="HTH_metalloreg"/>
    <property type="match status" value="1"/>
</dbReference>
<keyword evidence="1" id="KW-0805">Transcription regulation</keyword>
<dbReference type="KEGG" id="thel:IG193_07305"/>
<dbReference type="Gene3D" id="1.10.10.10">
    <property type="entry name" value="Winged helix-like DNA-binding domain superfamily/Winged helix DNA-binding domain"/>
    <property type="match status" value="1"/>
</dbReference>
<dbReference type="AlphaFoldDB" id="A0A7L9FIF9"/>
<keyword evidence="6" id="KW-1185">Reference proteome</keyword>
<keyword evidence="3" id="KW-0804">Transcription</keyword>
<dbReference type="InterPro" id="IPR051011">
    <property type="entry name" value="Metal_resp_trans_reg"/>
</dbReference>
<dbReference type="GO" id="GO:0003677">
    <property type="term" value="F:DNA binding"/>
    <property type="evidence" value="ECO:0007669"/>
    <property type="project" value="UniProtKB-KW"/>
</dbReference>
<dbReference type="PANTHER" id="PTHR43132:SF2">
    <property type="entry name" value="ARSENICAL RESISTANCE OPERON REPRESSOR ARSR-RELATED"/>
    <property type="match status" value="1"/>
</dbReference>
<accession>A0A7L9FIF9</accession>
<protein>
    <submittedName>
        <fullName evidence="5">Helix-turn-helix transcriptional regulator</fullName>
    </submittedName>
</protein>
<proteinExistence type="predicted"/>
<dbReference type="InParanoid" id="A0A7L9FIF9"/>
<feature type="domain" description="HTH arsR-type" evidence="4">
    <location>
        <begin position="8"/>
        <end position="109"/>
    </location>
</feature>
<evidence type="ECO:0000256" key="2">
    <source>
        <dbReference type="ARBA" id="ARBA00023125"/>
    </source>
</evidence>
<evidence type="ECO:0000313" key="6">
    <source>
        <dbReference type="Proteomes" id="UP000594121"/>
    </source>
</evidence>
<evidence type="ECO:0000256" key="3">
    <source>
        <dbReference type="ARBA" id="ARBA00023163"/>
    </source>
</evidence>
<evidence type="ECO:0000313" key="5">
    <source>
        <dbReference type="EMBL" id="QOJ78555.1"/>
    </source>
</evidence>
<dbReference type="Pfam" id="PF01022">
    <property type="entry name" value="HTH_5"/>
    <property type="match status" value="1"/>
</dbReference>
<dbReference type="Proteomes" id="UP000594121">
    <property type="component" value="Chromosome"/>
</dbReference>
<dbReference type="PROSITE" id="PS50987">
    <property type="entry name" value="HTH_ARSR_2"/>
    <property type="match status" value="1"/>
</dbReference>
<name>A0A7L9FIF9_9CREN</name>